<comment type="similarity">
    <text evidence="3 15">Belongs to the HIT family.</text>
</comment>
<keyword evidence="13 15" id="KW-0539">Nucleus</keyword>
<evidence type="ECO:0000256" key="13">
    <source>
        <dbReference type="ARBA" id="ARBA00023242"/>
    </source>
</evidence>
<feature type="binding site" evidence="17">
    <location>
        <position position="163"/>
    </location>
    <ligand>
        <name>substrate</name>
    </ligand>
</feature>
<evidence type="ECO:0000256" key="9">
    <source>
        <dbReference type="ARBA" id="ARBA00022664"/>
    </source>
</evidence>
<dbReference type="Pfam" id="PF05652">
    <property type="entry name" value="DcpS"/>
    <property type="match status" value="1"/>
</dbReference>
<dbReference type="GO" id="GO:0005634">
    <property type="term" value="C:nucleus"/>
    <property type="evidence" value="ECO:0007669"/>
    <property type="project" value="UniProtKB-SubCell"/>
</dbReference>
<dbReference type="Proteomes" id="UP000829999">
    <property type="component" value="Chromosome 17"/>
</dbReference>
<evidence type="ECO:0000313" key="20">
    <source>
        <dbReference type="RefSeq" id="XP_035451213.2"/>
    </source>
</evidence>
<evidence type="ECO:0000256" key="1">
    <source>
        <dbReference type="ARBA" id="ARBA00004123"/>
    </source>
</evidence>
<name>A0A9R0DFH5_SPOFR</name>
<dbReference type="InterPro" id="IPR008594">
    <property type="entry name" value="DcpS/DCS2"/>
</dbReference>
<comment type="subcellular location">
    <subcellularLocation>
        <location evidence="2">Cytoplasm</location>
    </subcellularLocation>
    <subcellularLocation>
        <location evidence="1 15">Nucleus</location>
    </subcellularLocation>
</comment>
<feature type="compositionally biased region" description="Basic and acidic residues" evidence="18">
    <location>
        <begin position="9"/>
        <end position="23"/>
    </location>
</feature>
<dbReference type="SUPFAM" id="SSF102860">
    <property type="entry name" value="mRNA decapping enzyme DcpS N-terminal domain"/>
    <property type="match status" value="1"/>
</dbReference>
<dbReference type="SUPFAM" id="SSF54197">
    <property type="entry name" value="HIT-like"/>
    <property type="match status" value="1"/>
</dbReference>
<keyword evidence="9 15" id="KW-0507">mRNA processing</keyword>
<evidence type="ECO:0000256" key="2">
    <source>
        <dbReference type="ARBA" id="ARBA00004496"/>
    </source>
</evidence>
<dbReference type="PANTHER" id="PTHR12978:SF0">
    <property type="entry name" value="M7GPPPX DIPHOSPHATASE"/>
    <property type="match status" value="1"/>
</dbReference>
<evidence type="ECO:0000256" key="7">
    <source>
        <dbReference type="ARBA" id="ARBA00022490"/>
    </source>
</evidence>
<sequence length="337" mass="39309">MSDSNNQKSDSEPSSKKIKIDHESGNNVSENQLQLKDFILEKILNNNTNRKTVCVLGKFKDKSGVALVILEKNAFKEEDLGNEGYFSVDTEVTTFFENDIYGNYECFPRSAINGVKTSIIYPATEKHIAKFSQQEVHIVLETPELYQKLTLPHLEKEQFNLQWVYNILEGKSEQDRIVYDNKCERDGFVLVPDLKWDGLTKETLYLLAIVRRRGIKSLRDLDGSHLPLLKRVRDEGKKKIFEKYNVPASQLRVYLHYQPSFYHLHVHFTYLRHEAPGIYAEKSHLLDTVINNIEMIPNYYQQATLPFTIREMDNIFNIYETNGHVQRIKQDSELIDK</sequence>
<evidence type="ECO:0000256" key="10">
    <source>
        <dbReference type="ARBA" id="ARBA00022801"/>
    </source>
</evidence>
<dbReference type="EC" id="3.6.1.59" evidence="5 15"/>
<keyword evidence="19" id="KW-1185">Reference proteome</keyword>
<feature type="binding site" evidence="17">
    <location>
        <position position="195"/>
    </location>
    <ligand>
        <name>substrate</name>
    </ligand>
</feature>
<evidence type="ECO:0000256" key="5">
    <source>
        <dbReference type="ARBA" id="ARBA00012520"/>
    </source>
</evidence>
<feature type="binding site" evidence="17">
    <location>
        <begin position="256"/>
        <end position="267"/>
    </location>
    <ligand>
        <name>substrate</name>
    </ligand>
</feature>
<dbReference type="GO" id="GO:0000340">
    <property type="term" value="F:RNA 7-methylguanosine cap binding"/>
    <property type="evidence" value="ECO:0007669"/>
    <property type="project" value="UniProtKB-UniRule"/>
</dbReference>
<evidence type="ECO:0000256" key="11">
    <source>
        <dbReference type="ARBA" id="ARBA00022990"/>
    </source>
</evidence>
<dbReference type="RefSeq" id="XP_035451213.2">
    <property type="nucleotide sequence ID" value="XM_035595320.2"/>
</dbReference>
<comment type="function">
    <text evidence="15">Decapping scavenger enzyme that catalyzes the cleavage of a residual cap structure following the degradation of mRNAs by the 3'-&gt;5' exosome-mediated mRNA decay pathway.</text>
</comment>
<proteinExistence type="inferred from homology"/>
<feature type="region of interest" description="Disordered" evidence="18">
    <location>
        <begin position="1"/>
        <end position="23"/>
    </location>
</feature>
<dbReference type="AlphaFoldDB" id="A0A9R0DFH5"/>
<evidence type="ECO:0000256" key="8">
    <source>
        <dbReference type="ARBA" id="ARBA00022553"/>
    </source>
</evidence>
<keyword evidence="10 15" id="KW-0378">Hydrolase</keyword>
<keyword evidence="11" id="KW-0007">Acetylation</keyword>
<evidence type="ECO:0000256" key="14">
    <source>
        <dbReference type="ARBA" id="ARBA00048222"/>
    </source>
</evidence>
<dbReference type="PIRSF" id="PIRSF028973">
    <property type="entry name" value="Scavenger_mRNA_decap_enz"/>
    <property type="match status" value="1"/>
</dbReference>
<gene>
    <name evidence="20" type="primary">LOC118276786</name>
</gene>
<dbReference type="GO" id="GO:0008380">
    <property type="term" value="P:RNA splicing"/>
    <property type="evidence" value="ECO:0007669"/>
    <property type="project" value="UniProtKB-KW"/>
</dbReference>
<dbReference type="GO" id="GO:0000932">
    <property type="term" value="C:P-body"/>
    <property type="evidence" value="ECO:0007669"/>
    <property type="project" value="TreeGrafter"/>
</dbReference>
<dbReference type="GO" id="GO:0000290">
    <property type="term" value="P:deadenylation-dependent decapping of nuclear-transcribed mRNA"/>
    <property type="evidence" value="ECO:0007669"/>
    <property type="project" value="UniProtKB-UniRule"/>
</dbReference>
<dbReference type="CTD" id="28960"/>
<dbReference type="FunFam" id="3.30.200.40:FF:000001">
    <property type="entry name" value="m7GpppX diphosphatase"/>
    <property type="match status" value="1"/>
</dbReference>
<dbReference type="Gene3D" id="3.30.428.10">
    <property type="entry name" value="HIT-like"/>
    <property type="match status" value="1"/>
</dbReference>
<reference evidence="20" key="1">
    <citation type="submission" date="2025-08" db="UniProtKB">
        <authorList>
            <consortium name="RefSeq"/>
        </authorList>
    </citation>
    <scope>IDENTIFICATION</scope>
    <source>
        <tissue evidence="20">Whole larval tissue</tissue>
    </source>
</reference>
<evidence type="ECO:0000256" key="4">
    <source>
        <dbReference type="ARBA" id="ARBA00011140"/>
    </source>
</evidence>
<dbReference type="GeneID" id="118276786"/>
<evidence type="ECO:0000256" key="15">
    <source>
        <dbReference type="PIRNR" id="PIRNR028973"/>
    </source>
</evidence>
<protein>
    <recommendedName>
        <fullName evidence="6 15">m7GpppX diphosphatase</fullName>
        <ecNumber evidence="5 15">3.6.1.59</ecNumber>
    </recommendedName>
</protein>
<evidence type="ECO:0000313" key="19">
    <source>
        <dbReference type="Proteomes" id="UP000829999"/>
    </source>
</evidence>
<accession>A0A9R0DFH5</accession>
<feature type="active site" description="Nucleophile" evidence="16">
    <location>
        <position position="265"/>
    </location>
</feature>
<dbReference type="GO" id="GO:0140932">
    <property type="term" value="F:5'-(N(7)-methyl 5'-triphosphoguanosine)-[mRNA] diphosphatase activity"/>
    <property type="evidence" value="ECO:0007669"/>
    <property type="project" value="UniProtKB-EC"/>
</dbReference>
<evidence type="ECO:0000256" key="17">
    <source>
        <dbReference type="PIRSR" id="PIRSR028973-2"/>
    </source>
</evidence>
<keyword evidence="12" id="KW-0508">mRNA splicing</keyword>
<dbReference type="GO" id="GO:0006397">
    <property type="term" value="P:mRNA processing"/>
    <property type="evidence" value="ECO:0007669"/>
    <property type="project" value="UniProtKB-KW"/>
</dbReference>
<evidence type="ECO:0000256" key="6">
    <source>
        <dbReference type="ARBA" id="ARBA00015636"/>
    </source>
</evidence>
<evidence type="ECO:0000256" key="3">
    <source>
        <dbReference type="ARBA" id="ARBA00010208"/>
    </source>
</evidence>
<keyword evidence="7" id="KW-0963">Cytoplasm</keyword>
<organism evidence="19 20">
    <name type="scientific">Spodoptera frugiperda</name>
    <name type="common">Fall armyworm</name>
    <dbReference type="NCBI Taxonomy" id="7108"/>
    <lineage>
        <taxon>Eukaryota</taxon>
        <taxon>Metazoa</taxon>
        <taxon>Ecdysozoa</taxon>
        <taxon>Arthropoda</taxon>
        <taxon>Hexapoda</taxon>
        <taxon>Insecta</taxon>
        <taxon>Pterygota</taxon>
        <taxon>Neoptera</taxon>
        <taxon>Endopterygota</taxon>
        <taxon>Lepidoptera</taxon>
        <taxon>Glossata</taxon>
        <taxon>Ditrysia</taxon>
        <taxon>Noctuoidea</taxon>
        <taxon>Noctuidae</taxon>
        <taxon>Amphipyrinae</taxon>
        <taxon>Spodoptera</taxon>
    </lineage>
</organism>
<dbReference type="InterPro" id="IPR036265">
    <property type="entry name" value="HIT-like_sf"/>
</dbReference>
<keyword evidence="8" id="KW-0597">Phosphoprotein</keyword>
<dbReference type="FunFam" id="3.30.428.10:FF:000006">
    <property type="entry name" value="m7GpppX diphosphatase"/>
    <property type="match status" value="1"/>
</dbReference>
<dbReference type="Gene3D" id="3.30.200.40">
    <property type="entry name" value="Scavenger mRNA decapping enzyme, N-terminal domain"/>
    <property type="match status" value="1"/>
</dbReference>
<dbReference type="Pfam" id="PF11969">
    <property type="entry name" value="DcpS_C"/>
    <property type="match status" value="1"/>
</dbReference>
<dbReference type="PANTHER" id="PTHR12978">
    <property type="entry name" value="HISTIDINE TRIAD HIT PROTEIN MEMBER"/>
    <property type="match status" value="1"/>
</dbReference>
<dbReference type="InterPro" id="IPR011145">
    <property type="entry name" value="Scavenger_mRNA_decap_enz_N"/>
</dbReference>
<feature type="binding site" evidence="17">
    <location>
        <position position="193"/>
    </location>
    <ligand>
        <name>substrate</name>
    </ligand>
</feature>
<evidence type="ECO:0000256" key="16">
    <source>
        <dbReference type="PIRSR" id="PIRSR028973-1"/>
    </source>
</evidence>
<feature type="binding site" evidence="17">
    <location>
        <position position="173"/>
    </location>
    <ligand>
        <name>substrate</name>
    </ligand>
</feature>
<evidence type="ECO:0000256" key="18">
    <source>
        <dbReference type="SAM" id="MobiDB-lite"/>
    </source>
</evidence>
<comment type="catalytic activity">
    <reaction evidence="14 15">
        <text>a 5'-end (N(7)-methyl 5'-triphosphoguanosine)-ribonucleoside in mRNA + H2O = N(7)-methyl-GMP + a 5'-end diphospho-ribonucleoside in mRNA + 2 H(+)</text>
        <dbReference type="Rhea" id="RHEA:65388"/>
        <dbReference type="Rhea" id="RHEA-COMP:17165"/>
        <dbReference type="Rhea" id="RHEA-COMP:17167"/>
        <dbReference type="ChEBI" id="CHEBI:15377"/>
        <dbReference type="ChEBI" id="CHEBI:15378"/>
        <dbReference type="ChEBI" id="CHEBI:58285"/>
        <dbReference type="ChEBI" id="CHEBI:156461"/>
        <dbReference type="ChEBI" id="CHEBI:167616"/>
        <dbReference type="EC" id="3.6.1.59"/>
    </reaction>
</comment>
<evidence type="ECO:0000256" key="12">
    <source>
        <dbReference type="ARBA" id="ARBA00023187"/>
    </source>
</evidence>
<comment type="subunit">
    <text evidence="4">Homodimer. Associates with components of the exosome multienzyme ribonuclease complex, such as EXOSC3 and EXOSC4. Interacts with NDOR1.</text>
</comment>